<evidence type="ECO:0000256" key="2">
    <source>
        <dbReference type="SAM" id="SignalP"/>
    </source>
</evidence>
<keyword evidence="4" id="KW-1185">Reference proteome</keyword>
<feature type="chain" id="PRO_5013003968" evidence="2">
    <location>
        <begin position="25"/>
        <end position="329"/>
    </location>
</feature>
<accession>A0A1W6YNL5</accession>
<dbReference type="RefSeq" id="WP_086065954.1">
    <property type="nucleotide sequence ID" value="NZ_CP021108.1"/>
</dbReference>
<evidence type="ECO:0000313" key="3">
    <source>
        <dbReference type="EMBL" id="ARP82594.1"/>
    </source>
</evidence>
<dbReference type="STRING" id="1416806.CAL12_18405"/>
<dbReference type="AlphaFoldDB" id="A0A1W6YNL5"/>
<dbReference type="Gene3D" id="3.40.190.10">
    <property type="entry name" value="Periplasmic binding protein-like II"/>
    <property type="match status" value="1"/>
</dbReference>
<dbReference type="Proteomes" id="UP000194151">
    <property type="component" value="Chromosome"/>
</dbReference>
<gene>
    <name evidence="3" type="ORF">CAL12_18405</name>
</gene>
<dbReference type="OrthoDB" id="8632238at2"/>
<evidence type="ECO:0000256" key="1">
    <source>
        <dbReference type="ARBA" id="ARBA00006987"/>
    </source>
</evidence>
<dbReference type="KEGG" id="bgv:CAL12_18405"/>
<proteinExistence type="inferred from homology"/>
<protein>
    <submittedName>
        <fullName evidence="3">MFS transporter</fullName>
    </submittedName>
</protein>
<evidence type="ECO:0000313" key="4">
    <source>
        <dbReference type="Proteomes" id="UP000194151"/>
    </source>
</evidence>
<dbReference type="CDD" id="cd13578">
    <property type="entry name" value="PBP2_Bug27"/>
    <property type="match status" value="1"/>
</dbReference>
<sequence length="329" mass="35232">MNFCKRELAALSLVGGVLPMAGLAAEPPGAYPERPVTLVIGFTPGGGTDGLARILARYLTDELGQRVLVENRPGAASNVAAEHVARATPDGYTLYLSTRSNTVHKTMYEHLKFDLSTDLVPIGLLATVPNVIVTGERTPIKHVRDIVELAKTYPSTVTCASSGVGSTGHLLCELFQRETGTSMLHVAYRGSAPGFVDLIGGRVDLLFGVLPAALPQIQAKAVRPVAVMSRQRSLAIPDVPTVEETGVLGLNLDTWFGLMAPAGTPPHVAKRLNDSINAVLLNPALQQAFTEQGYVAPLQPNTPDTFGFLVSQEIRLWTKIVRERNIKPS</sequence>
<dbReference type="EMBL" id="CP021108">
    <property type="protein sequence ID" value="ARP82594.1"/>
    <property type="molecule type" value="Genomic_DNA"/>
</dbReference>
<dbReference type="InterPro" id="IPR005064">
    <property type="entry name" value="BUG"/>
</dbReference>
<dbReference type="InterPro" id="IPR042100">
    <property type="entry name" value="Bug_dom1"/>
</dbReference>
<reference evidence="3 4" key="1">
    <citation type="submission" date="2017-05" db="EMBL/GenBank/DDBJ databases">
        <title>Complete and WGS of Bordetella genogroups.</title>
        <authorList>
            <person name="Spilker T."/>
            <person name="LiPuma J."/>
        </authorList>
    </citation>
    <scope>NUCLEOTIDE SEQUENCE [LARGE SCALE GENOMIC DNA]</scope>
    <source>
        <strain evidence="3 4">AU19157</strain>
    </source>
</reference>
<dbReference type="SUPFAM" id="SSF53850">
    <property type="entry name" value="Periplasmic binding protein-like II"/>
    <property type="match status" value="1"/>
</dbReference>
<dbReference type="PANTHER" id="PTHR42928">
    <property type="entry name" value="TRICARBOXYLATE-BINDING PROTEIN"/>
    <property type="match status" value="1"/>
</dbReference>
<feature type="signal peptide" evidence="2">
    <location>
        <begin position="1"/>
        <end position="24"/>
    </location>
</feature>
<organism evidence="3 4">
    <name type="scientific">Bordetella genomosp. 8</name>
    <dbReference type="NCBI Taxonomy" id="1416806"/>
    <lineage>
        <taxon>Bacteria</taxon>
        <taxon>Pseudomonadati</taxon>
        <taxon>Pseudomonadota</taxon>
        <taxon>Betaproteobacteria</taxon>
        <taxon>Burkholderiales</taxon>
        <taxon>Alcaligenaceae</taxon>
        <taxon>Bordetella</taxon>
    </lineage>
</organism>
<dbReference type="Pfam" id="PF03401">
    <property type="entry name" value="TctC"/>
    <property type="match status" value="1"/>
</dbReference>
<keyword evidence="2" id="KW-0732">Signal</keyword>
<name>A0A1W6YNL5_9BORD</name>
<dbReference type="Gene3D" id="3.40.190.150">
    <property type="entry name" value="Bordetella uptake gene, domain 1"/>
    <property type="match status" value="1"/>
</dbReference>
<dbReference type="PIRSF" id="PIRSF017082">
    <property type="entry name" value="YflP"/>
    <property type="match status" value="1"/>
</dbReference>
<dbReference type="PANTHER" id="PTHR42928:SF5">
    <property type="entry name" value="BLR1237 PROTEIN"/>
    <property type="match status" value="1"/>
</dbReference>
<comment type="similarity">
    <text evidence="1">Belongs to the UPF0065 (bug) family.</text>
</comment>